<dbReference type="Gene3D" id="1.10.287.130">
    <property type="match status" value="1"/>
</dbReference>
<feature type="modified residue" description="Phosphohistidine" evidence="18">
    <location>
        <position position="968"/>
    </location>
</feature>
<dbReference type="SUPFAM" id="SSF52172">
    <property type="entry name" value="CheY-like"/>
    <property type="match status" value="2"/>
</dbReference>
<evidence type="ECO:0000256" key="20">
    <source>
        <dbReference type="SAM" id="Phobius"/>
    </source>
</evidence>
<evidence type="ECO:0000256" key="6">
    <source>
        <dbReference type="ARBA" id="ARBA00022553"/>
    </source>
</evidence>
<comment type="catalytic activity">
    <reaction evidence="1">
        <text>ATP + protein L-histidine = ADP + protein N-phospho-L-histidine.</text>
        <dbReference type="EC" id="2.7.13.3"/>
    </reaction>
</comment>
<dbReference type="CDD" id="cd17546">
    <property type="entry name" value="REC_hyHK_CKI1_RcsC-like"/>
    <property type="match status" value="1"/>
</dbReference>
<dbReference type="PRINTS" id="PR00344">
    <property type="entry name" value="BCTRLSENSOR"/>
</dbReference>
<dbReference type="FunFam" id="1.10.287.130:FF:000002">
    <property type="entry name" value="Two-component osmosensing histidine kinase"/>
    <property type="match status" value="1"/>
</dbReference>
<dbReference type="SMART" id="SM00448">
    <property type="entry name" value="REC"/>
    <property type="match status" value="2"/>
</dbReference>
<dbReference type="InterPro" id="IPR008207">
    <property type="entry name" value="Sig_transdc_His_kin_Hpt_dom"/>
</dbReference>
<evidence type="ECO:0000259" key="21">
    <source>
        <dbReference type="PROSITE" id="PS50109"/>
    </source>
</evidence>
<dbReference type="SUPFAM" id="SSF55874">
    <property type="entry name" value="ATPase domain of HSP90 chaperone/DNA topoisomerase II/histidine kinase"/>
    <property type="match status" value="1"/>
</dbReference>
<dbReference type="SMART" id="SM00073">
    <property type="entry name" value="HPT"/>
    <property type="match status" value="1"/>
</dbReference>
<evidence type="ECO:0000256" key="2">
    <source>
        <dbReference type="ARBA" id="ARBA00004651"/>
    </source>
</evidence>
<dbReference type="OrthoDB" id="5389090at2"/>
<evidence type="ECO:0000256" key="13">
    <source>
        <dbReference type="ARBA" id="ARBA00023012"/>
    </source>
</evidence>
<evidence type="ECO:0000256" key="11">
    <source>
        <dbReference type="ARBA" id="ARBA00022840"/>
    </source>
</evidence>
<gene>
    <name evidence="24" type="ORF">Cri9333_2230</name>
</gene>
<evidence type="ECO:0000256" key="18">
    <source>
        <dbReference type="PROSITE-ProRule" id="PRU00110"/>
    </source>
</evidence>
<dbReference type="EMBL" id="CP003620">
    <property type="protein sequence ID" value="AFZ13101.1"/>
    <property type="molecule type" value="Genomic_DNA"/>
</dbReference>
<evidence type="ECO:0000256" key="17">
    <source>
        <dbReference type="ARBA" id="ARBA00074306"/>
    </source>
</evidence>
<dbReference type="Gene3D" id="1.20.120.160">
    <property type="entry name" value="HPT domain"/>
    <property type="match status" value="1"/>
</dbReference>
<evidence type="ECO:0000256" key="16">
    <source>
        <dbReference type="ARBA" id="ARBA00068150"/>
    </source>
</evidence>
<keyword evidence="10 24" id="KW-0418">Kinase</keyword>
<feature type="transmembrane region" description="Helical" evidence="20">
    <location>
        <begin position="108"/>
        <end position="125"/>
    </location>
</feature>
<dbReference type="InterPro" id="IPR004358">
    <property type="entry name" value="Sig_transdc_His_kin-like_C"/>
</dbReference>
<comment type="subcellular location">
    <subcellularLocation>
        <location evidence="2">Cell membrane</location>
        <topology evidence="2">Multi-pass membrane protein</topology>
    </subcellularLocation>
</comment>
<dbReference type="SMART" id="SM00388">
    <property type="entry name" value="HisKA"/>
    <property type="match status" value="1"/>
</dbReference>
<dbReference type="GO" id="GO:0005524">
    <property type="term" value="F:ATP binding"/>
    <property type="evidence" value="ECO:0007669"/>
    <property type="project" value="UniProtKB-KW"/>
</dbReference>
<feature type="transmembrane region" description="Helical" evidence="20">
    <location>
        <begin position="78"/>
        <end position="96"/>
    </location>
</feature>
<dbReference type="CDD" id="cd16922">
    <property type="entry name" value="HATPase_EvgS-ArcB-TorS-like"/>
    <property type="match status" value="1"/>
</dbReference>
<evidence type="ECO:0000259" key="23">
    <source>
        <dbReference type="PROSITE" id="PS50894"/>
    </source>
</evidence>
<dbReference type="Pfam" id="PF00512">
    <property type="entry name" value="HisKA"/>
    <property type="match status" value="1"/>
</dbReference>
<dbReference type="PROSITE" id="PS50110">
    <property type="entry name" value="RESPONSE_REGULATORY"/>
    <property type="match status" value="2"/>
</dbReference>
<accession>K9VYS6</accession>
<dbReference type="HOGENOM" id="CLU_000445_114_15_3"/>
<keyword evidence="7" id="KW-0808">Transferase</keyword>
<evidence type="ECO:0000256" key="12">
    <source>
        <dbReference type="ARBA" id="ARBA00022989"/>
    </source>
</evidence>
<dbReference type="InterPro" id="IPR036641">
    <property type="entry name" value="HPT_dom_sf"/>
</dbReference>
<evidence type="ECO:0000256" key="1">
    <source>
        <dbReference type="ARBA" id="ARBA00000085"/>
    </source>
</evidence>
<feature type="domain" description="Histidine kinase" evidence="21">
    <location>
        <begin position="382"/>
        <end position="603"/>
    </location>
</feature>
<dbReference type="SUPFAM" id="SSF47384">
    <property type="entry name" value="Homodimeric domain of signal transducing histidine kinase"/>
    <property type="match status" value="1"/>
</dbReference>
<reference evidence="24 25" key="1">
    <citation type="submission" date="2012-06" db="EMBL/GenBank/DDBJ databases">
        <title>Finished chromosome of genome of Crinalium epipsammum PCC 9333.</title>
        <authorList>
            <consortium name="US DOE Joint Genome Institute"/>
            <person name="Gugger M."/>
            <person name="Coursin T."/>
            <person name="Rippka R."/>
            <person name="Tandeau De Marsac N."/>
            <person name="Huntemann M."/>
            <person name="Wei C.-L."/>
            <person name="Han J."/>
            <person name="Detter J.C."/>
            <person name="Han C."/>
            <person name="Tapia R."/>
            <person name="Davenport K."/>
            <person name="Daligault H."/>
            <person name="Erkkila T."/>
            <person name="Gu W."/>
            <person name="Munk A.C.C."/>
            <person name="Teshima H."/>
            <person name="Xu Y."/>
            <person name="Chain P."/>
            <person name="Chen A."/>
            <person name="Krypides N."/>
            <person name="Mavromatis K."/>
            <person name="Markowitz V."/>
            <person name="Szeto E."/>
            <person name="Ivanova N."/>
            <person name="Mikhailova N."/>
            <person name="Ovchinnikova G."/>
            <person name="Pagani I."/>
            <person name="Pati A."/>
            <person name="Goodwin L."/>
            <person name="Peters L."/>
            <person name="Pitluck S."/>
            <person name="Woyke T."/>
            <person name="Kerfeld C."/>
        </authorList>
    </citation>
    <scope>NUCLEOTIDE SEQUENCE [LARGE SCALE GENOMIC DNA]</scope>
    <source>
        <strain evidence="24 25">PCC 9333</strain>
    </source>
</reference>
<dbReference type="Pfam" id="PF01627">
    <property type="entry name" value="Hpt"/>
    <property type="match status" value="1"/>
</dbReference>
<dbReference type="InterPro" id="IPR036097">
    <property type="entry name" value="HisK_dim/P_sf"/>
</dbReference>
<dbReference type="PANTHER" id="PTHR45339">
    <property type="entry name" value="HYBRID SIGNAL TRANSDUCTION HISTIDINE KINASE J"/>
    <property type="match status" value="1"/>
</dbReference>
<dbReference type="eggNOG" id="COG0784">
    <property type="taxonomic scope" value="Bacteria"/>
</dbReference>
<dbReference type="RefSeq" id="WP_015203215.1">
    <property type="nucleotide sequence ID" value="NC_019753.1"/>
</dbReference>
<evidence type="ECO:0000256" key="15">
    <source>
        <dbReference type="ARBA" id="ARBA00064003"/>
    </source>
</evidence>
<evidence type="ECO:0000256" key="10">
    <source>
        <dbReference type="ARBA" id="ARBA00022777"/>
    </source>
</evidence>
<dbReference type="PATRIC" id="fig|1173022.3.peg.2413"/>
<dbReference type="EC" id="2.7.13.3" evidence="4"/>
<comment type="subunit">
    <text evidence="15">At low DSF concentrations, interacts with RpfF.</text>
</comment>
<dbReference type="Proteomes" id="UP000010472">
    <property type="component" value="Chromosome"/>
</dbReference>
<dbReference type="PROSITE" id="PS50894">
    <property type="entry name" value="HPT"/>
    <property type="match status" value="1"/>
</dbReference>
<evidence type="ECO:0000256" key="19">
    <source>
        <dbReference type="PROSITE-ProRule" id="PRU00169"/>
    </source>
</evidence>
<dbReference type="Gene3D" id="3.30.565.10">
    <property type="entry name" value="Histidine kinase-like ATPase, C-terminal domain"/>
    <property type="match status" value="1"/>
</dbReference>
<keyword evidence="25" id="KW-1185">Reference proteome</keyword>
<dbReference type="CDD" id="cd00088">
    <property type="entry name" value="HPT"/>
    <property type="match status" value="1"/>
</dbReference>
<feature type="domain" description="Response regulatory" evidence="22">
    <location>
        <begin position="624"/>
        <end position="745"/>
    </location>
</feature>
<dbReference type="SMART" id="SM00387">
    <property type="entry name" value="HATPase_c"/>
    <property type="match status" value="1"/>
</dbReference>
<dbReference type="InterPro" id="IPR036890">
    <property type="entry name" value="HATPase_C_sf"/>
</dbReference>
<keyword evidence="9" id="KW-0547">Nucleotide-binding</keyword>
<dbReference type="InterPro" id="IPR001789">
    <property type="entry name" value="Sig_transdc_resp-reg_receiver"/>
</dbReference>
<evidence type="ECO:0000256" key="8">
    <source>
        <dbReference type="ARBA" id="ARBA00022692"/>
    </source>
</evidence>
<feature type="domain" description="Response regulatory" evidence="22">
    <location>
        <begin position="780"/>
        <end position="897"/>
    </location>
</feature>
<comment type="similarity">
    <text evidence="3">In the N-terminal section; belongs to the phytochrome family.</text>
</comment>
<dbReference type="eggNOG" id="COG2205">
    <property type="taxonomic scope" value="Bacteria"/>
</dbReference>
<evidence type="ECO:0000256" key="9">
    <source>
        <dbReference type="ARBA" id="ARBA00022741"/>
    </source>
</evidence>
<dbReference type="Pfam" id="PF00072">
    <property type="entry name" value="Response_reg"/>
    <property type="match status" value="2"/>
</dbReference>
<evidence type="ECO:0000256" key="3">
    <source>
        <dbReference type="ARBA" id="ARBA00006402"/>
    </source>
</evidence>
<keyword evidence="11" id="KW-0067">ATP-binding</keyword>
<dbReference type="KEGG" id="cep:Cri9333_2230"/>
<dbReference type="InterPro" id="IPR011006">
    <property type="entry name" value="CheY-like_superfamily"/>
</dbReference>
<dbReference type="PANTHER" id="PTHR45339:SF1">
    <property type="entry name" value="HYBRID SIGNAL TRANSDUCTION HISTIDINE KINASE J"/>
    <property type="match status" value="1"/>
</dbReference>
<feature type="transmembrane region" description="Helical" evidence="20">
    <location>
        <begin position="131"/>
        <end position="150"/>
    </location>
</feature>
<keyword evidence="8 20" id="KW-0812">Transmembrane</keyword>
<protein>
    <recommendedName>
        <fullName evidence="17">Circadian input-output histidine kinase CikA</fullName>
        <ecNumber evidence="4">2.7.13.3</ecNumber>
    </recommendedName>
    <alternativeName>
        <fullName evidence="16">Sensory/regulatory protein RpfC</fullName>
    </alternativeName>
</protein>
<evidence type="ECO:0000313" key="24">
    <source>
        <dbReference type="EMBL" id="AFZ13101.1"/>
    </source>
</evidence>
<keyword evidence="13" id="KW-0902">Two-component regulatory system</keyword>
<dbReference type="Gene3D" id="3.40.50.2300">
    <property type="match status" value="2"/>
</dbReference>
<dbReference type="GO" id="GO:0005886">
    <property type="term" value="C:plasma membrane"/>
    <property type="evidence" value="ECO:0007669"/>
    <property type="project" value="UniProtKB-SubCell"/>
</dbReference>
<proteinExistence type="inferred from homology"/>
<evidence type="ECO:0000256" key="7">
    <source>
        <dbReference type="ARBA" id="ARBA00022679"/>
    </source>
</evidence>
<dbReference type="FunFam" id="3.30.565.10:FF:000010">
    <property type="entry name" value="Sensor histidine kinase RcsC"/>
    <property type="match status" value="1"/>
</dbReference>
<keyword evidence="6 19" id="KW-0597">Phosphoprotein</keyword>
<feature type="modified residue" description="4-aspartylphosphate" evidence="19">
    <location>
        <position position="678"/>
    </location>
</feature>
<evidence type="ECO:0000313" key="25">
    <source>
        <dbReference type="Proteomes" id="UP000010472"/>
    </source>
</evidence>
<evidence type="ECO:0000256" key="5">
    <source>
        <dbReference type="ARBA" id="ARBA00022475"/>
    </source>
</evidence>
<keyword evidence="5" id="KW-1003">Cell membrane</keyword>
<dbReference type="InterPro" id="IPR003661">
    <property type="entry name" value="HisK_dim/P_dom"/>
</dbReference>
<dbReference type="CDD" id="cd00082">
    <property type="entry name" value="HisKA"/>
    <property type="match status" value="1"/>
</dbReference>
<dbReference type="InterPro" id="IPR003594">
    <property type="entry name" value="HATPase_dom"/>
</dbReference>
<dbReference type="AlphaFoldDB" id="K9VYS6"/>
<dbReference type="SUPFAM" id="SSF47226">
    <property type="entry name" value="Histidine-containing phosphotransfer domain, HPT domain"/>
    <property type="match status" value="1"/>
</dbReference>
<dbReference type="eggNOG" id="COG2198">
    <property type="taxonomic scope" value="Bacteria"/>
</dbReference>
<dbReference type="PROSITE" id="PS50109">
    <property type="entry name" value="HIS_KIN"/>
    <property type="match status" value="1"/>
</dbReference>
<feature type="modified residue" description="4-aspartylphosphate" evidence="19">
    <location>
        <position position="829"/>
    </location>
</feature>
<evidence type="ECO:0000256" key="4">
    <source>
        <dbReference type="ARBA" id="ARBA00012438"/>
    </source>
</evidence>
<dbReference type="STRING" id="1173022.Cri9333_2230"/>
<dbReference type="Pfam" id="PF02518">
    <property type="entry name" value="HATPase_c"/>
    <property type="match status" value="1"/>
</dbReference>
<dbReference type="InterPro" id="IPR005467">
    <property type="entry name" value="His_kinase_dom"/>
</dbReference>
<dbReference type="GO" id="GO:0000155">
    <property type="term" value="F:phosphorelay sensor kinase activity"/>
    <property type="evidence" value="ECO:0007669"/>
    <property type="project" value="InterPro"/>
</dbReference>
<organism evidence="24 25">
    <name type="scientific">Crinalium epipsammum PCC 9333</name>
    <dbReference type="NCBI Taxonomy" id="1173022"/>
    <lineage>
        <taxon>Bacteria</taxon>
        <taxon>Bacillati</taxon>
        <taxon>Cyanobacteriota</taxon>
        <taxon>Cyanophyceae</taxon>
        <taxon>Gomontiellales</taxon>
        <taxon>Gomontiellaceae</taxon>
        <taxon>Crinalium</taxon>
    </lineage>
</organism>
<dbReference type="CDD" id="cd00156">
    <property type="entry name" value="REC"/>
    <property type="match status" value="1"/>
</dbReference>
<keyword evidence="14 20" id="KW-0472">Membrane</keyword>
<keyword evidence="12 20" id="KW-1133">Transmembrane helix</keyword>
<name>K9VYS6_9CYAN</name>
<evidence type="ECO:0000259" key="22">
    <source>
        <dbReference type="PROSITE" id="PS50110"/>
    </source>
</evidence>
<evidence type="ECO:0000256" key="14">
    <source>
        <dbReference type="ARBA" id="ARBA00023136"/>
    </source>
</evidence>
<sequence length="1034" mass="114254">MKTKNKKYIIASLSNINNKLYKIGWRWLPGGMSALIMASLLKLGAWQPLENISYNLLLQLRTQIPWDEHILQQNELKLISDAWIVLIIILGGPALGWMMSSWRAETRLISLLFLILSCGVCGLVGLRFNYWIPVAFPIGLVSLTGGAVALSERLRTDFLLEQQIKQLWQTHHIDMVAQSRSFQENSSNADYNLPRSGTKVAQLAALAEQFGRSQSAQAAIAHSLSIGIVAAELDGLVWFCNSVASQCLDLHVGELLEQHLVPNWLSAEEWQNALEILSQGGHVEPREVQRNQQLFTLKLEPLLNWQSIQKEILAGKTIDQISMVSGFLLGLEDVTASRQIQAQLLQVEIRRAEELAERNLVLEEARQAAESAVKMKSAFLANMSHEIRTPMNAVIGMTGLLLETEVTSEQKDFLETIRISADNLLTIINEILDFSKIEAGEMHLETINFGLHQCVEEVAELLATSAQEKGIEITTFVPANIPVTFKGDPTRLRQILTNLVSNAIKFTEVGGVTIYVNLQSETSVDATMHFGVKDTGIGLSPAQQKKLFQSFSQADASTTRKYGGTGLGLAICKALVELMGGEIGITSAQGEGATFWFTITLNKQPTTQPQNLENPALDRLKKVRLLVVEDFLDTRSAIAHHTTAWGMQVDLAENGATAIQDLQQAVDSNNPYQFALIDLNLPDMDGETLSKTIKADPKLAKTQLILMIPVNQLEQAKKLLNVTIVDYLIKPVKTSKMLNSLVAATTISNQAEQSVNQHITTSKSFTTIDKKTQNRRSQVKIILAEDNKVNQKVALNQLKNLGYAADVANNGQEVLEQLDKQNYDLVLMDCQMPILDGYEATAEIRRQEGKNKHTIIIALTASAMKEDLDKCIASGMDDFLSKPVRKEALLEKLEHWSNQAALRQASEPISKLVEIPVDIDLLYEFTQGDYKFVKQLLQDFIESVQKNIVILQGAIATNDVLTILHLAHQIKGSSGNIGANKISHLAAQLEHLARQKNLAAAPALLIDLEKVLGQVTSFVDTYPGGKSTASSQPK</sequence>
<feature type="domain" description="HPt" evidence="23">
    <location>
        <begin position="929"/>
        <end position="1022"/>
    </location>
</feature>